<comment type="catalytic activity">
    <reaction evidence="21">
        <text>O(6)-methyl-dGTP + H2O = O(6)-methyl-dGMP + diphosphate + H(+)</text>
        <dbReference type="Rhea" id="RHEA:67600"/>
        <dbReference type="ChEBI" id="CHEBI:15377"/>
        <dbReference type="ChEBI" id="CHEBI:15378"/>
        <dbReference type="ChEBI" id="CHEBI:33019"/>
        <dbReference type="ChEBI" id="CHEBI:169974"/>
        <dbReference type="ChEBI" id="CHEBI:169975"/>
    </reaction>
    <physiologicalReaction direction="left-to-right" evidence="21">
        <dbReference type="Rhea" id="RHEA:67601"/>
    </physiologicalReaction>
</comment>
<evidence type="ECO:0000259" key="24">
    <source>
        <dbReference type="PROSITE" id="PS51462"/>
    </source>
</evidence>
<dbReference type="GO" id="GO:0005634">
    <property type="term" value="C:nucleus"/>
    <property type="evidence" value="ECO:0007669"/>
    <property type="project" value="UniProtKB-SubCell"/>
</dbReference>
<evidence type="ECO:0000256" key="7">
    <source>
        <dbReference type="ARBA" id="ARBA00022842"/>
    </source>
</evidence>
<dbReference type="Pfam" id="PF00293">
    <property type="entry name" value="NUDIX"/>
    <property type="match status" value="1"/>
</dbReference>
<evidence type="ECO:0000256" key="23">
    <source>
        <dbReference type="ARBA" id="ARBA00053094"/>
    </source>
</evidence>
<evidence type="ECO:0000256" key="12">
    <source>
        <dbReference type="ARBA" id="ARBA00024596"/>
    </source>
</evidence>
<comment type="catalytic activity">
    <reaction evidence="20">
        <text>N(6)-methyl-ATP + H2O = N(6)-methyl-AMP + diphosphate + H(+)</text>
        <dbReference type="Rhea" id="RHEA:67608"/>
        <dbReference type="ChEBI" id="CHEBI:15377"/>
        <dbReference type="ChEBI" id="CHEBI:15378"/>
        <dbReference type="ChEBI" id="CHEBI:33019"/>
        <dbReference type="ChEBI" id="CHEBI:144842"/>
        <dbReference type="ChEBI" id="CHEBI:172873"/>
    </reaction>
    <physiologicalReaction direction="left-to-right" evidence="20">
        <dbReference type="Rhea" id="RHEA:67609"/>
    </physiologicalReaction>
</comment>
<dbReference type="EC" id="3.6.1.56" evidence="13"/>
<dbReference type="InterPro" id="IPR020084">
    <property type="entry name" value="NUDIX_hydrolase_CS"/>
</dbReference>
<dbReference type="PROSITE" id="PS51462">
    <property type="entry name" value="NUDIX"/>
    <property type="match status" value="1"/>
</dbReference>
<evidence type="ECO:0000256" key="1">
    <source>
        <dbReference type="ARBA" id="ARBA00001946"/>
    </source>
</evidence>
<dbReference type="WBParaSite" id="PSAMB.scaffold12size138133.g157.t1">
    <property type="protein sequence ID" value="PSAMB.scaffold12size138133.g157.t1"/>
    <property type="gene ID" value="PSAMB.scaffold12size138133.g157"/>
</dbReference>
<comment type="catalytic activity">
    <reaction evidence="11">
        <text>8-oxo-dGTP + H2O = 8-oxo-dGMP + diphosphate + H(+)</text>
        <dbReference type="Rhea" id="RHEA:31575"/>
        <dbReference type="ChEBI" id="CHEBI:15377"/>
        <dbReference type="ChEBI" id="CHEBI:15378"/>
        <dbReference type="ChEBI" id="CHEBI:33019"/>
        <dbReference type="ChEBI" id="CHEBI:63224"/>
        <dbReference type="ChEBI" id="CHEBI:77896"/>
    </reaction>
    <physiologicalReaction direction="left-to-right" evidence="11">
        <dbReference type="Rhea" id="RHEA:31576"/>
    </physiologicalReaction>
</comment>
<dbReference type="InterPro" id="IPR015797">
    <property type="entry name" value="NUDIX_hydrolase-like_dom_sf"/>
</dbReference>
<evidence type="ECO:0000256" key="6">
    <source>
        <dbReference type="ARBA" id="ARBA00022801"/>
    </source>
</evidence>
<comment type="catalytic activity">
    <reaction evidence="22">
        <text>N(6)-methyl-dATP + H2O = N(6)-methyl-dAMP + diphosphate + H(+)</text>
        <dbReference type="Rhea" id="RHEA:67604"/>
        <dbReference type="ChEBI" id="CHEBI:15377"/>
        <dbReference type="ChEBI" id="CHEBI:15378"/>
        <dbReference type="ChEBI" id="CHEBI:33019"/>
        <dbReference type="ChEBI" id="CHEBI:169976"/>
        <dbReference type="ChEBI" id="CHEBI:172872"/>
    </reaction>
    <physiologicalReaction direction="left-to-right" evidence="22">
        <dbReference type="Rhea" id="RHEA:67605"/>
    </physiologicalReaction>
</comment>
<comment type="subunit">
    <text evidence="4">Monomer.</text>
</comment>
<dbReference type="Proteomes" id="UP000887566">
    <property type="component" value="Unplaced"/>
</dbReference>
<evidence type="ECO:0000256" key="14">
    <source>
        <dbReference type="ARBA" id="ARBA00026218"/>
    </source>
</evidence>
<dbReference type="Gene3D" id="3.90.79.10">
    <property type="entry name" value="Nucleoside Triphosphate Pyrophosphohydrolase"/>
    <property type="match status" value="1"/>
</dbReference>
<dbReference type="PRINTS" id="PR01403">
    <property type="entry name" value="8OXTPHPHTASE"/>
</dbReference>
<keyword evidence="7" id="KW-0460">Magnesium</keyword>
<evidence type="ECO:0000256" key="22">
    <source>
        <dbReference type="ARBA" id="ARBA00049032"/>
    </source>
</evidence>
<dbReference type="AlphaFoldDB" id="A0A914UVQ2"/>
<dbReference type="GO" id="GO:0042262">
    <property type="term" value="P:DNA protection"/>
    <property type="evidence" value="ECO:0007669"/>
    <property type="project" value="InterPro"/>
</dbReference>
<evidence type="ECO:0000256" key="9">
    <source>
        <dbReference type="ARBA" id="ARBA00024448"/>
    </source>
</evidence>
<dbReference type="PANTHER" id="PTHR43758">
    <property type="entry name" value="7,8-DIHYDRO-8-OXOGUANINE TRIPHOSPHATASE"/>
    <property type="match status" value="1"/>
</dbReference>
<dbReference type="InterPro" id="IPR003563">
    <property type="entry name" value="8ODP"/>
</dbReference>
<dbReference type="GO" id="GO:0008828">
    <property type="term" value="F:dATP diphosphatase activity"/>
    <property type="evidence" value="ECO:0007669"/>
    <property type="project" value="UniProtKB-EC"/>
</dbReference>
<comment type="subcellular location">
    <subcellularLocation>
        <location evidence="2">Nucleus</location>
    </subcellularLocation>
</comment>
<organism evidence="25 26">
    <name type="scientific">Plectus sambesii</name>
    <dbReference type="NCBI Taxonomy" id="2011161"/>
    <lineage>
        <taxon>Eukaryota</taxon>
        <taxon>Metazoa</taxon>
        <taxon>Ecdysozoa</taxon>
        <taxon>Nematoda</taxon>
        <taxon>Chromadorea</taxon>
        <taxon>Plectida</taxon>
        <taxon>Plectina</taxon>
        <taxon>Plectoidea</taxon>
        <taxon>Plectidae</taxon>
        <taxon>Plectus</taxon>
    </lineage>
</organism>
<evidence type="ECO:0000256" key="17">
    <source>
        <dbReference type="ARBA" id="ARBA00030682"/>
    </source>
</evidence>
<evidence type="ECO:0000256" key="19">
    <source>
        <dbReference type="ARBA" id="ARBA00032071"/>
    </source>
</evidence>
<evidence type="ECO:0000256" key="5">
    <source>
        <dbReference type="ARBA" id="ARBA00022723"/>
    </source>
</evidence>
<comment type="catalytic activity">
    <reaction evidence="9">
        <text>8-oxo-dATP + H2O = 8-oxo-dAMP + diphosphate + H(+)</text>
        <dbReference type="Rhea" id="RHEA:65396"/>
        <dbReference type="ChEBI" id="CHEBI:15377"/>
        <dbReference type="ChEBI" id="CHEBI:15378"/>
        <dbReference type="ChEBI" id="CHEBI:33019"/>
        <dbReference type="ChEBI" id="CHEBI:71361"/>
        <dbReference type="ChEBI" id="CHEBI:172871"/>
    </reaction>
    <physiologicalReaction direction="left-to-right" evidence="9">
        <dbReference type="Rhea" id="RHEA:65397"/>
    </physiologicalReaction>
</comment>
<reference evidence="26" key="1">
    <citation type="submission" date="2022-11" db="UniProtKB">
        <authorList>
            <consortium name="WormBaseParasite"/>
        </authorList>
    </citation>
    <scope>IDENTIFICATION</scope>
</reference>
<evidence type="ECO:0000256" key="16">
    <source>
        <dbReference type="ARBA" id="ARBA00030634"/>
    </source>
</evidence>
<keyword evidence="6" id="KW-0378">Hydrolase</keyword>
<evidence type="ECO:0000256" key="2">
    <source>
        <dbReference type="ARBA" id="ARBA00004123"/>
    </source>
</evidence>
<dbReference type="GO" id="GO:0046872">
    <property type="term" value="F:metal ion binding"/>
    <property type="evidence" value="ECO:0007669"/>
    <property type="project" value="UniProtKB-KW"/>
</dbReference>
<evidence type="ECO:0000256" key="18">
    <source>
        <dbReference type="ARBA" id="ARBA00031927"/>
    </source>
</evidence>
<proteinExistence type="inferred from homology"/>
<evidence type="ECO:0000313" key="25">
    <source>
        <dbReference type="Proteomes" id="UP000887566"/>
    </source>
</evidence>
<evidence type="ECO:0000256" key="15">
    <source>
        <dbReference type="ARBA" id="ARBA00029673"/>
    </source>
</evidence>
<dbReference type="InterPro" id="IPR000086">
    <property type="entry name" value="NUDIX_hydrolase_dom"/>
</dbReference>
<evidence type="ECO:0000313" key="26">
    <source>
        <dbReference type="WBParaSite" id="PSAMB.scaffold12size138133.g157.t1"/>
    </source>
</evidence>
<comment type="function">
    <text evidence="23">Oxidized purine nucleoside triphosphate hydrolase which is a prominent sanitizer of the oxidized nucleotide pool. Catalyzes the hydrolysis of 2-oxo-dATP (2-hydroxy-dATP) into 2-oxo-dAMP. Also has a significant hydrolase activity toward 2-oxo-ATP, 8-oxo-dGTP and 8-oxo-dATP. Through the hydrolysis of oxidized purine nucleoside triphosphates, prevents their incorporation into DNA and the subsequent transversions A:T to C:G and G:C to T:A. Also catalyzes the hydrolysis of methylated purine nucleoside triphosphate preventing their integration into DNA. Through this antimutagenic activity protects cells from oxidative stress.</text>
</comment>
<comment type="catalytic activity">
    <reaction evidence="10">
        <text>2-oxo-dATP + H2O = 2-oxo-dAMP + diphosphate + H(+)</text>
        <dbReference type="Rhea" id="RHEA:31583"/>
        <dbReference type="ChEBI" id="CHEBI:15377"/>
        <dbReference type="ChEBI" id="CHEBI:15378"/>
        <dbReference type="ChEBI" id="CHEBI:33019"/>
        <dbReference type="ChEBI" id="CHEBI:63212"/>
        <dbReference type="ChEBI" id="CHEBI:77897"/>
        <dbReference type="EC" id="3.6.1.56"/>
    </reaction>
    <physiologicalReaction direction="left-to-right" evidence="10">
        <dbReference type="Rhea" id="RHEA:31584"/>
    </physiologicalReaction>
</comment>
<name>A0A914UVQ2_9BILA</name>
<dbReference type="PANTHER" id="PTHR43758:SF2">
    <property type="entry name" value="OXIDIZED PURINE NUCLEOSIDE TRIPHOSPHATE HYDROLASE"/>
    <property type="match status" value="1"/>
</dbReference>
<keyword evidence="5" id="KW-0479">Metal-binding</keyword>
<dbReference type="CDD" id="cd03427">
    <property type="entry name" value="NUDIX_MTH1_Nudt1"/>
    <property type="match status" value="1"/>
</dbReference>
<sequence length="164" mass="19205">MTISSIVGNKAKKLFTLAFIRRDNQVLLGLKKRGFGVGKWNGFGGKLNPNETLIDAAQRELEEECGLRSDHLAKMGVLYFEFEDNPVLMEVHVFQTSDFTGEVKESEEMKPQWYDLRDVPFSRMWPDDVFWWPYLLEERKFTGYFKYKDQETIVDYVIEETAAL</sequence>
<accession>A0A914UVQ2</accession>
<dbReference type="GO" id="GO:0008413">
    <property type="term" value="F:8-oxo-7,8-dihydroguanosine triphosphate pyrophosphatase activity"/>
    <property type="evidence" value="ECO:0007669"/>
    <property type="project" value="InterPro"/>
</dbReference>
<evidence type="ECO:0000256" key="20">
    <source>
        <dbReference type="ARBA" id="ARBA00048002"/>
    </source>
</evidence>
<evidence type="ECO:0000256" key="13">
    <source>
        <dbReference type="ARBA" id="ARBA00026103"/>
    </source>
</evidence>
<comment type="catalytic activity">
    <reaction evidence="12">
        <text>2-oxo-ATP + H2O = 2-oxo-AMP + diphosphate + H(+)</text>
        <dbReference type="Rhea" id="RHEA:67392"/>
        <dbReference type="ChEBI" id="CHEBI:15377"/>
        <dbReference type="ChEBI" id="CHEBI:15378"/>
        <dbReference type="ChEBI" id="CHEBI:33019"/>
        <dbReference type="ChEBI" id="CHEBI:71395"/>
        <dbReference type="ChEBI" id="CHEBI:172878"/>
    </reaction>
    <physiologicalReaction direction="left-to-right" evidence="12">
        <dbReference type="Rhea" id="RHEA:67393"/>
    </physiologicalReaction>
</comment>
<dbReference type="GO" id="GO:0005737">
    <property type="term" value="C:cytoplasm"/>
    <property type="evidence" value="ECO:0007669"/>
    <property type="project" value="TreeGrafter"/>
</dbReference>
<keyword evidence="25" id="KW-1185">Reference proteome</keyword>
<dbReference type="PROSITE" id="PS00893">
    <property type="entry name" value="NUDIX_BOX"/>
    <property type="match status" value="1"/>
</dbReference>
<evidence type="ECO:0000256" key="11">
    <source>
        <dbReference type="ARBA" id="ARBA00024486"/>
    </source>
</evidence>
<keyword evidence="8" id="KW-0539">Nucleus</keyword>
<evidence type="ECO:0000256" key="21">
    <source>
        <dbReference type="ARBA" id="ARBA00048894"/>
    </source>
</evidence>
<evidence type="ECO:0000256" key="10">
    <source>
        <dbReference type="ARBA" id="ARBA00024459"/>
    </source>
</evidence>
<evidence type="ECO:0000256" key="8">
    <source>
        <dbReference type="ARBA" id="ARBA00023242"/>
    </source>
</evidence>
<comment type="similarity">
    <text evidence="3">Belongs to the Nudix hydrolase family.</text>
</comment>
<comment type="cofactor">
    <cofactor evidence="1">
        <name>Mg(2+)</name>
        <dbReference type="ChEBI" id="CHEBI:18420"/>
    </cofactor>
</comment>
<evidence type="ECO:0000256" key="4">
    <source>
        <dbReference type="ARBA" id="ARBA00011245"/>
    </source>
</evidence>
<evidence type="ECO:0000256" key="3">
    <source>
        <dbReference type="ARBA" id="ARBA00005582"/>
    </source>
</evidence>
<feature type="domain" description="Nudix hydrolase" evidence="24">
    <location>
        <begin position="11"/>
        <end position="140"/>
    </location>
</feature>
<dbReference type="SUPFAM" id="SSF55811">
    <property type="entry name" value="Nudix"/>
    <property type="match status" value="1"/>
</dbReference>
<protein>
    <recommendedName>
        <fullName evidence="14">Oxidized purine nucleoside triphosphate hydrolase</fullName>
        <ecNumber evidence="13">3.6.1.56</ecNumber>
    </recommendedName>
    <alternativeName>
        <fullName evidence="18">2-hydroxy-dATP diphosphatase</fullName>
    </alternativeName>
    <alternativeName>
        <fullName evidence="17">7,8-dihydro-8-oxoguanine triphosphatase</fullName>
    </alternativeName>
    <alternativeName>
        <fullName evidence="16">8-oxo-dGTPase</fullName>
    </alternativeName>
    <alternativeName>
        <fullName evidence="19">Methylated purine nucleoside triphosphate hydrolase</fullName>
    </alternativeName>
    <alternativeName>
        <fullName evidence="15">Nucleoside diphosphate-linked moiety X motif 1</fullName>
    </alternativeName>
</protein>